<organism evidence="1 2">
    <name type="scientific">Naganishia adeliensis</name>
    <dbReference type="NCBI Taxonomy" id="92952"/>
    <lineage>
        <taxon>Eukaryota</taxon>
        <taxon>Fungi</taxon>
        <taxon>Dikarya</taxon>
        <taxon>Basidiomycota</taxon>
        <taxon>Agaricomycotina</taxon>
        <taxon>Tremellomycetes</taxon>
        <taxon>Filobasidiales</taxon>
        <taxon>Filobasidiaceae</taxon>
        <taxon>Naganishia</taxon>
    </lineage>
</organism>
<dbReference type="EMBL" id="JASBWS010000028">
    <property type="protein sequence ID" value="KAJ9109806.1"/>
    <property type="molecule type" value="Genomic_DNA"/>
</dbReference>
<sequence length="1017" mass="112173">MAHRIGTLSRRQKPLQNRTPLIVYKHEVEDAHEYIVETVDNAEGHKTLTALGVEKGEADAWWQKPHFFAFSKGKHEKHDDARAKINIRIRQSTIVFAALGHAGATYGASSRRTDRKRSRSPNSFAQAAAKPATQPLPAYNIPTPDASRQANEADSFYSVQPKWIRPEQLIRSSETVEQLSHGWGGLNYVMDERDEAWLNEFNSKEEGTSGVKQEPNSNGTPNVNNTKSAKSRGKEKDKKDDKEGTGALKISEDVFEYVMGMLELWTEKNVPMLHTDLAQLPTFDTVEVVVKETPPASFFPAYEVPQSLPPHPLLVRIARNIFPYWQQRKEQRGGKSIIPQLNLSWSEENDPYICFRRRDKPVTRKTRNRDMTSSDRMTRVQSELTQAMALVRMVSEREKQKKRTFLAEKDIWQARYQLLDVKRKTGVLVCTPEEESLLFPARNNARDALLTAATAIANNSKRQKMNNAAEKEESTRSGLASSFPSTTGLASAHPGLKPGLTAGTLSARSRATSPVMDRVPPEQLAGLLAEKVERELKRKREADRNIEDSTNLAYQPLPVAAALRHFRCLPSTESLAVSQSSLRPKPWDPESPEIHTTGDEDAMSTTRPNHSVCFRLRRGRGGIVRLDRRMPSVAHGQSIDRPRYGDATLSKMLLVNPLARRRHRQSSPDSIPRPDGVSAEEEDEEAARILSERWRYDPVQGVVGVGMGVTDDDQIVVDDYEIKYIKNRMALVTDDDLADLLPSTTALDRVHAALALPPPSPQEVVFSRSVPVPPAQQAAVIPQQGQQQMPMPADPAMIRQVRQLGDQAAAAQARALYMQQQAHQQRQQQMAHLGPTGQQPSPTAQSMAAMGNQVPQLAQMVNAAQQANGMPGNQTPRMNDMSVNGGLPSQLMTRPIVVGGQIPQMRRVGSNGQMAQMGTSATSASPVNALPAGMPNGVPNGLANGVPNNLPNGLPNGMNNTPLNLVNMAAAARQGQISPQVLQALLQNGNRLPNGAKFPSPMDNNGNGWLKMSSQGV</sequence>
<name>A0ACC2WEG7_9TREE</name>
<accession>A0ACC2WEG7</accession>
<dbReference type="Proteomes" id="UP001230649">
    <property type="component" value="Unassembled WGS sequence"/>
</dbReference>
<gene>
    <name evidence="1" type="ORF">QFC20_003222</name>
</gene>
<protein>
    <submittedName>
        <fullName evidence="1">Uncharacterized protein</fullName>
    </submittedName>
</protein>
<evidence type="ECO:0000313" key="1">
    <source>
        <dbReference type="EMBL" id="KAJ9109806.1"/>
    </source>
</evidence>
<keyword evidence="2" id="KW-1185">Reference proteome</keyword>
<proteinExistence type="predicted"/>
<comment type="caution">
    <text evidence="1">The sequence shown here is derived from an EMBL/GenBank/DDBJ whole genome shotgun (WGS) entry which is preliminary data.</text>
</comment>
<reference evidence="1" key="1">
    <citation type="submission" date="2023-04" db="EMBL/GenBank/DDBJ databases">
        <title>Draft Genome sequencing of Naganishia species isolated from polar environments using Oxford Nanopore Technology.</title>
        <authorList>
            <person name="Leo P."/>
            <person name="Venkateswaran K."/>
        </authorList>
    </citation>
    <scope>NUCLEOTIDE SEQUENCE</scope>
    <source>
        <strain evidence="1">MNA-CCFEE 5262</strain>
    </source>
</reference>
<evidence type="ECO:0000313" key="2">
    <source>
        <dbReference type="Proteomes" id="UP001230649"/>
    </source>
</evidence>